<proteinExistence type="predicted"/>
<sequence>MTYIAPEDIPDMAALRAQIDRLDGEILERLAFRQAHVDRAAQLKTGTGIKANVPARVDEVLAKVHAKAQAAGFDADLAVDMWRLMIDAMIAREERAMNEGDAP</sequence>
<reference evidence="5" key="1">
    <citation type="journal article" date="2019" name="Int. J. Syst. Evol. Microbiol.">
        <title>The Global Catalogue of Microorganisms (GCM) 10K type strain sequencing project: providing services to taxonomists for standard genome sequencing and annotation.</title>
        <authorList>
            <consortium name="The Broad Institute Genomics Platform"/>
            <consortium name="The Broad Institute Genome Sequencing Center for Infectious Disease"/>
            <person name="Wu L."/>
            <person name="Ma J."/>
        </authorList>
    </citation>
    <scope>NUCLEOTIDE SEQUENCE [LARGE SCALE GENOMIC DNA]</scope>
    <source>
        <strain evidence="5">JCM 17190</strain>
    </source>
</reference>
<dbReference type="Proteomes" id="UP001399917">
    <property type="component" value="Unassembled WGS sequence"/>
</dbReference>
<organism evidence="4 5">
    <name type="scientific">Celeribacter arenosi</name>
    <dbReference type="NCBI Taxonomy" id="792649"/>
    <lineage>
        <taxon>Bacteria</taxon>
        <taxon>Pseudomonadati</taxon>
        <taxon>Pseudomonadota</taxon>
        <taxon>Alphaproteobacteria</taxon>
        <taxon>Rhodobacterales</taxon>
        <taxon>Roseobacteraceae</taxon>
        <taxon>Celeribacter</taxon>
    </lineage>
</organism>
<dbReference type="SUPFAM" id="SSF48600">
    <property type="entry name" value="Chorismate mutase II"/>
    <property type="match status" value="1"/>
</dbReference>
<dbReference type="PANTHER" id="PTHR38041">
    <property type="entry name" value="CHORISMATE MUTASE"/>
    <property type="match status" value="1"/>
</dbReference>
<protein>
    <recommendedName>
        <fullName evidence="1">chorismate mutase</fullName>
        <ecNumber evidence="1">5.4.99.5</ecNumber>
    </recommendedName>
</protein>
<gene>
    <name evidence="4" type="ORF">GCM10022404_18630</name>
</gene>
<dbReference type="InterPro" id="IPR002701">
    <property type="entry name" value="CM_II_prokaryot"/>
</dbReference>
<evidence type="ECO:0000259" key="3">
    <source>
        <dbReference type="PROSITE" id="PS51168"/>
    </source>
</evidence>
<evidence type="ECO:0000313" key="5">
    <source>
        <dbReference type="Proteomes" id="UP001399917"/>
    </source>
</evidence>
<feature type="domain" description="Chorismate mutase" evidence="3">
    <location>
        <begin position="6"/>
        <end position="97"/>
    </location>
</feature>
<dbReference type="InterPro" id="IPR051331">
    <property type="entry name" value="Chorismate_mutase-related"/>
</dbReference>
<keyword evidence="5" id="KW-1185">Reference proteome</keyword>
<keyword evidence="2" id="KW-0413">Isomerase</keyword>
<dbReference type="SMART" id="SM00830">
    <property type="entry name" value="CM_2"/>
    <property type="match status" value="1"/>
</dbReference>
<dbReference type="EC" id="5.4.99.5" evidence="1"/>
<dbReference type="Pfam" id="PF01817">
    <property type="entry name" value="CM_2"/>
    <property type="match status" value="1"/>
</dbReference>
<evidence type="ECO:0000256" key="2">
    <source>
        <dbReference type="ARBA" id="ARBA00023235"/>
    </source>
</evidence>
<evidence type="ECO:0000256" key="1">
    <source>
        <dbReference type="ARBA" id="ARBA00012404"/>
    </source>
</evidence>
<dbReference type="Gene3D" id="1.20.59.10">
    <property type="entry name" value="Chorismate mutase"/>
    <property type="match status" value="1"/>
</dbReference>
<dbReference type="EMBL" id="BAABDF010000007">
    <property type="protein sequence ID" value="GAA3868802.1"/>
    <property type="molecule type" value="Genomic_DNA"/>
</dbReference>
<dbReference type="PANTHER" id="PTHR38041:SF1">
    <property type="entry name" value="CHORISMATE MUTASE"/>
    <property type="match status" value="1"/>
</dbReference>
<dbReference type="InterPro" id="IPR036979">
    <property type="entry name" value="CM_dom_sf"/>
</dbReference>
<dbReference type="RefSeq" id="WP_344846640.1">
    <property type="nucleotide sequence ID" value="NZ_BAABDF010000007.1"/>
</dbReference>
<dbReference type="PROSITE" id="PS51168">
    <property type="entry name" value="CHORISMATE_MUT_2"/>
    <property type="match status" value="1"/>
</dbReference>
<accession>A0ABP7K7U5</accession>
<comment type="caution">
    <text evidence="4">The sequence shown here is derived from an EMBL/GenBank/DDBJ whole genome shotgun (WGS) entry which is preliminary data.</text>
</comment>
<evidence type="ECO:0000313" key="4">
    <source>
        <dbReference type="EMBL" id="GAA3868802.1"/>
    </source>
</evidence>
<name>A0ABP7K7U5_9RHOB</name>
<dbReference type="InterPro" id="IPR036263">
    <property type="entry name" value="Chorismate_II_sf"/>
</dbReference>